<name>A0A081LAS7_9BACI</name>
<dbReference type="Pfam" id="PF14120">
    <property type="entry name" value="YhzD"/>
    <property type="match status" value="1"/>
</dbReference>
<protein>
    <recommendedName>
        <fullName evidence="3">YhzD-like protein</fullName>
    </recommendedName>
</protein>
<dbReference type="AlphaFoldDB" id="A0A081LAS7"/>
<dbReference type="RefSeq" id="WP_034321511.1">
    <property type="nucleotide sequence ID" value="NZ_JAVIKA010000002.1"/>
</dbReference>
<reference evidence="1 2" key="1">
    <citation type="submission" date="2012-09" db="EMBL/GenBank/DDBJ databases">
        <title>Genome Sequence of Bacillus sp. DW5-4.</title>
        <authorList>
            <person name="Lai Q."/>
            <person name="Liu Y."/>
            <person name="Shao Z."/>
        </authorList>
    </citation>
    <scope>NUCLEOTIDE SEQUENCE [LARGE SCALE GENOMIC DNA]</scope>
    <source>
        <strain evidence="1 2">DW5-4</strain>
    </source>
</reference>
<proteinExistence type="predicted"/>
<comment type="caution">
    <text evidence="1">The sequence shown here is derived from an EMBL/GenBank/DDBJ whole genome shotgun (WGS) entry which is preliminary data.</text>
</comment>
<evidence type="ECO:0000313" key="2">
    <source>
        <dbReference type="Proteomes" id="UP000028091"/>
    </source>
</evidence>
<sequence>MEKTYFLTVFDRSGETLLNEKITTDSDEKAKELGRHRLTEQQYTKHSHRLVDNAGKLLLFER</sequence>
<dbReference type="EMBL" id="JOTP01000010">
    <property type="protein sequence ID" value="KEP26353.1"/>
    <property type="molecule type" value="Genomic_DNA"/>
</dbReference>
<organism evidence="1 2">
    <name type="scientific">Bacillus zhangzhouensis</name>
    <dbReference type="NCBI Taxonomy" id="1178540"/>
    <lineage>
        <taxon>Bacteria</taxon>
        <taxon>Bacillati</taxon>
        <taxon>Bacillota</taxon>
        <taxon>Bacilli</taxon>
        <taxon>Bacillales</taxon>
        <taxon>Bacillaceae</taxon>
        <taxon>Bacillus</taxon>
    </lineage>
</organism>
<evidence type="ECO:0008006" key="3">
    <source>
        <dbReference type="Google" id="ProtNLM"/>
    </source>
</evidence>
<keyword evidence="2" id="KW-1185">Reference proteome</keyword>
<accession>A0A081LAS7</accession>
<dbReference type="OrthoDB" id="2355652at2"/>
<gene>
    <name evidence="1" type="ORF">BA70_02145</name>
</gene>
<dbReference type="InterPro" id="IPR025544">
    <property type="entry name" value="YhzD"/>
</dbReference>
<dbReference type="Proteomes" id="UP000028091">
    <property type="component" value="Unassembled WGS sequence"/>
</dbReference>
<evidence type="ECO:0000313" key="1">
    <source>
        <dbReference type="EMBL" id="KEP26353.1"/>
    </source>
</evidence>